<proteinExistence type="predicted"/>
<organism evidence="2 3">
    <name type="scientific">Streptomyces boetiae</name>
    <dbReference type="NCBI Taxonomy" id="3075541"/>
    <lineage>
        <taxon>Bacteria</taxon>
        <taxon>Bacillati</taxon>
        <taxon>Actinomycetota</taxon>
        <taxon>Actinomycetes</taxon>
        <taxon>Kitasatosporales</taxon>
        <taxon>Streptomycetaceae</taxon>
        <taxon>Streptomyces</taxon>
    </lineage>
</organism>
<accession>A0ABU2L6Z9</accession>
<evidence type="ECO:0000313" key="2">
    <source>
        <dbReference type="EMBL" id="MDT0307272.1"/>
    </source>
</evidence>
<keyword evidence="3" id="KW-1185">Reference proteome</keyword>
<sequence length="267" mass="27569">MTTTAVALAASWPAGGQPVVVEADPAGGDLVARYRLELTPGLVTLAAAGRRSGEDPGLIWQHTQRLPGGLPVVAGPPAPGQARAALTELTDGPARPLLRRAASRPGVVVIADCGRVEADSPALEVVRAADVMLLVAGAQDDALAHLAVMVRPAAAWSPRPRLVLVGEGYPTAEVTQALGTAELGLEVAARLPHDPAGAGAFAGRPAPRAAPGRSRLGQAAAELATRTARDVLTAPPPWRRTQDTEPPREPVTDSSEFTVPATYRILR</sequence>
<protein>
    <recommendedName>
        <fullName evidence="4">MinD-like ATPase involved in chromosome partitioning or flagellar assembly</fullName>
    </recommendedName>
</protein>
<dbReference type="Gene3D" id="3.40.50.300">
    <property type="entry name" value="P-loop containing nucleotide triphosphate hydrolases"/>
    <property type="match status" value="1"/>
</dbReference>
<dbReference type="InterPro" id="IPR027417">
    <property type="entry name" value="P-loop_NTPase"/>
</dbReference>
<evidence type="ECO:0000313" key="3">
    <source>
        <dbReference type="Proteomes" id="UP001183388"/>
    </source>
</evidence>
<feature type="compositionally biased region" description="Basic and acidic residues" evidence="1">
    <location>
        <begin position="240"/>
        <end position="251"/>
    </location>
</feature>
<dbReference type="SUPFAM" id="SSF52540">
    <property type="entry name" value="P-loop containing nucleoside triphosphate hydrolases"/>
    <property type="match status" value="1"/>
</dbReference>
<gene>
    <name evidence="2" type="ORF">RM780_09885</name>
</gene>
<dbReference type="EMBL" id="JAVREN010000010">
    <property type="protein sequence ID" value="MDT0307272.1"/>
    <property type="molecule type" value="Genomic_DNA"/>
</dbReference>
<feature type="region of interest" description="Disordered" evidence="1">
    <location>
        <begin position="201"/>
        <end position="261"/>
    </location>
</feature>
<name>A0ABU2L6Z9_9ACTN</name>
<evidence type="ECO:0008006" key="4">
    <source>
        <dbReference type="Google" id="ProtNLM"/>
    </source>
</evidence>
<comment type="caution">
    <text evidence="2">The sequence shown here is derived from an EMBL/GenBank/DDBJ whole genome shotgun (WGS) entry which is preliminary data.</text>
</comment>
<feature type="compositionally biased region" description="Low complexity" evidence="1">
    <location>
        <begin position="201"/>
        <end position="215"/>
    </location>
</feature>
<evidence type="ECO:0000256" key="1">
    <source>
        <dbReference type="SAM" id="MobiDB-lite"/>
    </source>
</evidence>
<reference evidence="3" key="1">
    <citation type="submission" date="2023-07" db="EMBL/GenBank/DDBJ databases">
        <title>30 novel species of actinomycetes from the DSMZ collection.</title>
        <authorList>
            <person name="Nouioui I."/>
        </authorList>
    </citation>
    <scope>NUCLEOTIDE SEQUENCE [LARGE SCALE GENOMIC DNA]</scope>
    <source>
        <strain evidence="3">DSM 44917</strain>
    </source>
</reference>
<dbReference type="Proteomes" id="UP001183388">
    <property type="component" value="Unassembled WGS sequence"/>
</dbReference>
<dbReference type="RefSeq" id="WP_311630215.1">
    <property type="nucleotide sequence ID" value="NZ_JAVREN010000010.1"/>
</dbReference>